<feature type="domain" description="Helicase ATP-binding" evidence="5">
    <location>
        <begin position="1"/>
        <end position="99"/>
    </location>
</feature>
<dbReference type="GO" id="GO:0005524">
    <property type="term" value="F:ATP binding"/>
    <property type="evidence" value="ECO:0007669"/>
    <property type="project" value="UniProtKB-KW"/>
</dbReference>
<evidence type="ECO:0000256" key="1">
    <source>
        <dbReference type="ARBA" id="ARBA00022741"/>
    </source>
</evidence>
<gene>
    <name evidence="6" type="ORF">S01H4_37641</name>
</gene>
<dbReference type="InterPro" id="IPR014013">
    <property type="entry name" value="Helic_SF1/SF2_ATP-bd_DinG/Rad3"/>
</dbReference>
<keyword evidence="4" id="KW-0812">Transmembrane</keyword>
<evidence type="ECO:0000256" key="2">
    <source>
        <dbReference type="ARBA" id="ARBA00022801"/>
    </source>
</evidence>
<dbReference type="GO" id="GO:0016787">
    <property type="term" value="F:hydrolase activity"/>
    <property type="evidence" value="ECO:0007669"/>
    <property type="project" value="UniProtKB-KW"/>
</dbReference>
<feature type="transmembrane region" description="Helical" evidence="4">
    <location>
        <begin position="122"/>
        <end position="143"/>
    </location>
</feature>
<comment type="caution">
    <text evidence="6">The sequence shown here is derived from an EMBL/GenBank/DDBJ whole genome shotgun (WGS) entry which is preliminary data.</text>
</comment>
<keyword evidence="4" id="KW-1133">Transmembrane helix</keyword>
<name>X1DZI8_9ZZZZ</name>
<dbReference type="InterPro" id="IPR010614">
    <property type="entry name" value="RAD3-like_helicase_DEAD"/>
</dbReference>
<dbReference type="EMBL" id="BART01020241">
    <property type="protein sequence ID" value="GAH01823.1"/>
    <property type="molecule type" value="Genomic_DNA"/>
</dbReference>
<dbReference type="PROSITE" id="PS51193">
    <property type="entry name" value="HELICASE_ATP_BIND_2"/>
    <property type="match status" value="1"/>
</dbReference>
<proteinExistence type="predicted"/>
<keyword evidence="2" id="KW-0378">Hydrolase</keyword>
<dbReference type="Pfam" id="PF06733">
    <property type="entry name" value="DEAD_2"/>
    <property type="match status" value="1"/>
</dbReference>
<evidence type="ECO:0000256" key="3">
    <source>
        <dbReference type="ARBA" id="ARBA00022840"/>
    </source>
</evidence>
<accession>X1DZI8</accession>
<dbReference type="InterPro" id="IPR045028">
    <property type="entry name" value="DinG/Rad3-like"/>
</dbReference>
<dbReference type="PANTHER" id="PTHR11472:SF34">
    <property type="entry name" value="REGULATOR OF TELOMERE ELONGATION HELICASE 1"/>
    <property type="match status" value="1"/>
</dbReference>
<keyword evidence="3" id="KW-0067">ATP-binding</keyword>
<dbReference type="GO" id="GO:0003677">
    <property type="term" value="F:DNA binding"/>
    <property type="evidence" value="ECO:0007669"/>
    <property type="project" value="InterPro"/>
</dbReference>
<dbReference type="GO" id="GO:0003678">
    <property type="term" value="F:DNA helicase activity"/>
    <property type="evidence" value="ECO:0007669"/>
    <property type="project" value="InterPro"/>
</dbReference>
<dbReference type="InterPro" id="IPR027417">
    <property type="entry name" value="P-loop_NTPase"/>
</dbReference>
<evidence type="ECO:0000259" key="5">
    <source>
        <dbReference type="PROSITE" id="PS51193"/>
    </source>
</evidence>
<dbReference type="Gene3D" id="3.40.50.300">
    <property type="entry name" value="P-loop containing nucleotide triphosphate hydrolases"/>
    <property type="match status" value="1"/>
</dbReference>
<dbReference type="AlphaFoldDB" id="X1DZI8"/>
<reference evidence="6" key="1">
    <citation type="journal article" date="2014" name="Front. Microbiol.">
        <title>High frequency of phylogenetically diverse reductive dehalogenase-homologous genes in deep subseafloor sedimentary metagenomes.</title>
        <authorList>
            <person name="Kawai M."/>
            <person name="Futagami T."/>
            <person name="Toyoda A."/>
            <person name="Takaki Y."/>
            <person name="Nishi S."/>
            <person name="Hori S."/>
            <person name="Arai W."/>
            <person name="Tsubouchi T."/>
            <person name="Morono Y."/>
            <person name="Uchiyama I."/>
            <person name="Ito T."/>
            <person name="Fujiyama A."/>
            <person name="Inagaki F."/>
            <person name="Takami H."/>
        </authorList>
    </citation>
    <scope>NUCLEOTIDE SEQUENCE</scope>
    <source>
        <strain evidence="6">Expedition CK06-06</strain>
    </source>
</reference>
<dbReference type="PANTHER" id="PTHR11472">
    <property type="entry name" value="DNA REPAIR DEAD HELICASE RAD3/XP-D SUBFAMILY MEMBER"/>
    <property type="match status" value="1"/>
</dbReference>
<organism evidence="6">
    <name type="scientific">marine sediment metagenome</name>
    <dbReference type="NCBI Taxonomy" id="412755"/>
    <lineage>
        <taxon>unclassified sequences</taxon>
        <taxon>metagenomes</taxon>
        <taxon>ecological metagenomes</taxon>
    </lineage>
</organism>
<keyword evidence="1" id="KW-0547">Nucleotide-binding</keyword>
<protein>
    <recommendedName>
        <fullName evidence="5">Helicase ATP-binding domain-containing protein</fullName>
    </recommendedName>
</protein>
<feature type="non-terminal residue" evidence="6">
    <location>
        <position position="1"/>
    </location>
</feature>
<sequence length="161" mass="18906">LSKFLLEEMNVIICNYQWIFNPFIRETFLKFIGRELQNCILVIDECHNIIDVATDVNSDRITPYSLKLCLKDLEMYQAPILMQSFVNILKEGIEVRDSQKLSKNIDNVVSFLKMKNFKVISFINLLVFIIFNILPNFSINIIVSNDVFIAYKPYEKKLRIS</sequence>
<evidence type="ECO:0000256" key="4">
    <source>
        <dbReference type="SAM" id="Phobius"/>
    </source>
</evidence>
<keyword evidence="4" id="KW-0472">Membrane</keyword>
<evidence type="ECO:0000313" key="6">
    <source>
        <dbReference type="EMBL" id="GAH01823.1"/>
    </source>
</evidence>